<proteinExistence type="predicted"/>
<evidence type="ECO:0000313" key="3">
    <source>
        <dbReference type="EMBL" id="QHS81315.1"/>
    </source>
</evidence>
<reference evidence="3" key="1">
    <citation type="journal article" date="2020" name="Nature">
        <title>Giant virus diversity and host interactions through global metagenomics.</title>
        <authorList>
            <person name="Schulz F."/>
            <person name="Roux S."/>
            <person name="Paez-Espino D."/>
            <person name="Jungbluth S."/>
            <person name="Walsh D.A."/>
            <person name="Denef V.J."/>
            <person name="McMahon K.D."/>
            <person name="Konstantinidis K.T."/>
            <person name="Eloe-Fadrosh E.A."/>
            <person name="Kyrpides N.C."/>
            <person name="Woyke T."/>
        </authorList>
    </citation>
    <scope>NUCLEOTIDE SEQUENCE</scope>
    <source>
        <strain evidence="3">GVMAG-S-1101161-73</strain>
    </source>
</reference>
<evidence type="ECO:0000259" key="2">
    <source>
        <dbReference type="PROSITE" id="PS50089"/>
    </source>
</evidence>
<protein>
    <recommendedName>
        <fullName evidence="2">RING-type domain-containing protein</fullName>
    </recommendedName>
</protein>
<keyword evidence="1" id="KW-0812">Transmembrane</keyword>
<keyword evidence="1" id="KW-1133">Transmembrane helix</keyword>
<organism evidence="3">
    <name type="scientific">viral metagenome</name>
    <dbReference type="NCBI Taxonomy" id="1070528"/>
    <lineage>
        <taxon>unclassified sequences</taxon>
        <taxon>metagenomes</taxon>
        <taxon>organismal metagenomes</taxon>
    </lineage>
</organism>
<dbReference type="SUPFAM" id="SSF57850">
    <property type="entry name" value="RING/U-box"/>
    <property type="match status" value="1"/>
</dbReference>
<sequence length="97" mass="11512">MAQCPICLEEFTEDFAFVPELPCNCALIVHQSCWEPWSGDCLYCRDTLTNEPREHENEIQVRFVQNINIVYYDPQRILFSVFLFFALYLFIIITHTV</sequence>
<name>A0A6C0APR3_9ZZZZ</name>
<dbReference type="AlphaFoldDB" id="A0A6C0APR3"/>
<dbReference type="EMBL" id="MN740733">
    <property type="protein sequence ID" value="QHS81315.1"/>
    <property type="molecule type" value="Genomic_DNA"/>
</dbReference>
<keyword evidence="1" id="KW-0472">Membrane</keyword>
<feature type="transmembrane region" description="Helical" evidence="1">
    <location>
        <begin position="77"/>
        <end position="96"/>
    </location>
</feature>
<dbReference type="InterPro" id="IPR013083">
    <property type="entry name" value="Znf_RING/FYVE/PHD"/>
</dbReference>
<evidence type="ECO:0000256" key="1">
    <source>
        <dbReference type="SAM" id="Phobius"/>
    </source>
</evidence>
<accession>A0A6C0APR3</accession>
<feature type="domain" description="RING-type" evidence="2">
    <location>
        <begin position="4"/>
        <end position="45"/>
    </location>
</feature>
<dbReference type="Gene3D" id="3.30.40.10">
    <property type="entry name" value="Zinc/RING finger domain, C3HC4 (zinc finger)"/>
    <property type="match status" value="1"/>
</dbReference>
<dbReference type="PROSITE" id="PS50089">
    <property type="entry name" value="ZF_RING_2"/>
    <property type="match status" value="1"/>
</dbReference>
<dbReference type="InterPro" id="IPR001841">
    <property type="entry name" value="Znf_RING"/>
</dbReference>